<accession>A0ACD3ACR8</accession>
<dbReference type="Proteomes" id="UP000308600">
    <property type="component" value="Unassembled WGS sequence"/>
</dbReference>
<evidence type="ECO:0000313" key="1">
    <source>
        <dbReference type="EMBL" id="TFK63683.1"/>
    </source>
</evidence>
<sequence length="113" mass="12312">MMKRNPQQLALNNDDILRQILANFAINSAAKAPTDKMHENIKSSRNILYSAALVSRGFAPPALDLLWQAMSSIKPLVNLLPVAYPGLFQVGGYSVSTNMIFAYQPTSFVSGGI</sequence>
<evidence type="ECO:0000313" key="2">
    <source>
        <dbReference type="Proteomes" id="UP000308600"/>
    </source>
</evidence>
<dbReference type="EMBL" id="ML208510">
    <property type="protein sequence ID" value="TFK63683.1"/>
    <property type="molecule type" value="Genomic_DNA"/>
</dbReference>
<name>A0ACD3ACR8_9AGAR</name>
<reference evidence="1 2" key="1">
    <citation type="journal article" date="2019" name="Nat. Ecol. Evol.">
        <title>Megaphylogeny resolves global patterns of mushroom evolution.</title>
        <authorList>
            <person name="Varga T."/>
            <person name="Krizsan K."/>
            <person name="Foldi C."/>
            <person name="Dima B."/>
            <person name="Sanchez-Garcia M."/>
            <person name="Sanchez-Ramirez S."/>
            <person name="Szollosi G.J."/>
            <person name="Szarkandi J.G."/>
            <person name="Papp V."/>
            <person name="Albert L."/>
            <person name="Andreopoulos W."/>
            <person name="Angelini C."/>
            <person name="Antonin V."/>
            <person name="Barry K.W."/>
            <person name="Bougher N.L."/>
            <person name="Buchanan P."/>
            <person name="Buyck B."/>
            <person name="Bense V."/>
            <person name="Catcheside P."/>
            <person name="Chovatia M."/>
            <person name="Cooper J."/>
            <person name="Damon W."/>
            <person name="Desjardin D."/>
            <person name="Finy P."/>
            <person name="Geml J."/>
            <person name="Haridas S."/>
            <person name="Hughes K."/>
            <person name="Justo A."/>
            <person name="Karasinski D."/>
            <person name="Kautmanova I."/>
            <person name="Kiss B."/>
            <person name="Kocsube S."/>
            <person name="Kotiranta H."/>
            <person name="LaButti K.M."/>
            <person name="Lechner B.E."/>
            <person name="Liimatainen K."/>
            <person name="Lipzen A."/>
            <person name="Lukacs Z."/>
            <person name="Mihaltcheva S."/>
            <person name="Morgado L.N."/>
            <person name="Niskanen T."/>
            <person name="Noordeloos M.E."/>
            <person name="Ohm R.A."/>
            <person name="Ortiz-Santana B."/>
            <person name="Ovrebo C."/>
            <person name="Racz N."/>
            <person name="Riley R."/>
            <person name="Savchenko A."/>
            <person name="Shiryaev A."/>
            <person name="Soop K."/>
            <person name="Spirin V."/>
            <person name="Szebenyi C."/>
            <person name="Tomsovsky M."/>
            <person name="Tulloss R.E."/>
            <person name="Uehling J."/>
            <person name="Grigoriev I.V."/>
            <person name="Vagvolgyi C."/>
            <person name="Papp T."/>
            <person name="Martin F.M."/>
            <person name="Miettinen O."/>
            <person name="Hibbett D.S."/>
            <person name="Nagy L.G."/>
        </authorList>
    </citation>
    <scope>NUCLEOTIDE SEQUENCE [LARGE SCALE GENOMIC DNA]</scope>
    <source>
        <strain evidence="1 2">NL-1719</strain>
    </source>
</reference>
<protein>
    <submittedName>
        <fullName evidence="1">Uncharacterized protein</fullName>
    </submittedName>
</protein>
<gene>
    <name evidence="1" type="ORF">BDN72DRAFT_847351</name>
</gene>
<proteinExistence type="predicted"/>
<keyword evidence="2" id="KW-1185">Reference proteome</keyword>
<organism evidence="1 2">
    <name type="scientific">Pluteus cervinus</name>
    <dbReference type="NCBI Taxonomy" id="181527"/>
    <lineage>
        <taxon>Eukaryota</taxon>
        <taxon>Fungi</taxon>
        <taxon>Dikarya</taxon>
        <taxon>Basidiomycota</taxon>
        <taxon>Agaricomycotina</taxon>
        <taxon>Agaricomycetes</taxon>
        <taxon>Agaricomycetidae</taxon>
        <taxon>Agaricales</taxon>
        <taxon>Pluteineae</taxon>
        <taxon>Pluteaceae</taxon>
        <taxon>Pluteus</taxon>
    </lineage>
</organism>